<protein>
    <recommendedName>
        <fullName evidence="3">Baseplate protein J-like domain-containing protein</fullName>
    </recommendedName>
</protein>
<gene>
    <name evidence="1" type="ORF">OEG82_21605</name>
</gene>
<evidence type="ECO:0000313" key="2">
    <source>
        <dbReference type="Proteomes" id="UP001081283"/>
    </source>
</evidence>
<name>A0ABT3YL64_9HYPH</name>
<proteinExistence type="predicted"/>
<sequence length="408" mass="44883">MAERPQPELVWDDGCPDCGTRNTALPSGRVPVLDDFDWSVRDFEGFRRVMLEELAAADPAREKWTQGDHEIVLVEVLAAALDRSSHALDDIFYERFLETARRPASVVRLLEAIDGRDAAEWAIESVISVKEAEEYGFASTGGGDRRQALLNALAARPDFIPLAKAAGSSALTTNIALITQEDVDRALLECPAVVQSSTLFSLEKGLQIYGARILLKGSGDLLLHDLAGGLQEDDFTDFRDWYDRRENLTIPPATDDPDSGKVDEDTLRNMTIRTAIKRVLEPLLPVGSRFMLTDGKRVGLYLRLCVKVASNRYKSEMQAAVRAALRAFFDASSWPFGLPIRESDVIEAIAGVDGVEGIIISRINIVGRPQLSTRIVEPLPDEAIVFDFESPSPTDGYLVLEIKGGRPG</sequence>
<reference evidence="1" key="1">
    <citation type="submission" date="2022-10" db="EMBL/GenBank/DDBJ databases">
        <title>Hoeflea sp. J2-29, isolated from marine algae.</title>
        <authorList>
            <person name="Kristyanto S."/>
            <person name="Kim J.M."/>
            <person name="Jeon C.O."/>
        </authorList>
    </citation>
    <scope>NUCLEOTIDE SEQUENCE</scope>
    <source>
        <strain evidence="1">J2-29</strain>
    </source>
</reference>
<dbReference type="Proteomes" id="UP001081283">
    <property type="component" value="Unassembled WGS sequence"/>
</dbReference>
<keyword evidence="2" id="KW-1185">Reference proteome</keyword>
<accession>A0ABT3YL64</accession>
<dbReference type="EMBL" id="JAOVZQ010000001">
    <property type="protein sequence ID" value="MCY0096588.1"/>
    <property type="molecule type" value="Genomic_DNA"/>
</dbReference>
<evidence type="ECO:0000313" key="1">
    <source>
        <dbReference type="EMBL" id="MCY0096588.1"/>
    </source>
</evidence>
<comment type="caution">
    <text evidence="1">The sequence shown here is derived from an EMBL/GenBank/DDBJ whole genome shotgun (WGS) entry which is preliminary data.</text>
</comment>
<evidence type="ECO:0008006" key="3">
    <source>
        <dbReference type="Google" id="ProtNLM"/>
    </source>
</evidence>
<dbReference type="RefSeq" id="WP_267614400.1">
    <property type="nucleotide sequence ID" value="NZ_JAOVZQ010000001.1"/>
</dbReference>
<organism evidence="1 2">
    <name type="scientific">Hoeflea ulvae</name>
    <dbReference type="NCBI Taxonomy" id="2983764"/>
    <lineage>
        <taxon>Bacteria</taxon>
        <taxon>Pseudomonadati</taxon>
        <taxon>Pseudomonadota</taxon>
        <taxon>Alphaproteobacteria</taxon>
        <taxon>Hyphomicrobiales</taxon>
        <taxon>Rhizobiaceae</taxon>
        <taxon>Hoeflea</taxon>
    </lineage>
</organism>